<dbReference type="STRING" id="1882483.A0A317XI27"/>
<feature type="binding site" evidence="1">
    <location>
        <position position="417"/>
    </location>
    <ligand>
        <name>S-adenosyl-L-methionine</name>
        <dbReference type="ChEBI" id="CHEBI:59789"/>
    </ligand>
</feature>
<dbReference type="PRINTS" id="PR02008">
    <property type="entry name" value="RCMTFAMILY"/>
</dbReference>
<dbReference type="AlphaFoldDB" id="A0A317XI27"/>
<keyword evidence="1 4" id="KW-0808">Transferase</keyword>
<dbReference type="OrthoDB" id="435282at2759"/>
<feature type="region of interest" description="Disordered" evidence="2">
    <location>
        <begin position="305"/>
        <end position="339"/>
    </location>
</feature>
<feature type="region of interest" description="Disordered" evidence="2">
    <location>
        <begin position="436"/>
        <end position="477"/>
    </location>
</feature>
<dbReference type="Gene3D" id="3.40.50.150">
    <property type="entry name" value="Vaccinia Virus protein VP39"/>
    <property type="match status" value="1"/>
</dbReference>
<evidence type="ECO:0000313" key="5">
    <source>
        <dbReference type="Proteomes" id="UP000246740"/>
    </source>
</evidence>
<sequence>MADYYIRSARALDRVLKDECSVKAAASPFPDSGRVLAILINALAYRTALVHAIQQSKVGELEDKVFNLGAQIKGKSKGKEQVDKIGNQKKNKKPDLGFKKRHLNQAAETYPSKEAFLLVLCHDLLFQNRGIQAAKTWPPKVTLEKYRASIHAAMVKLQIRQGKAKISDLRVGALYQELAARIPRWVRINTLLCTRDQVLAWLAENRWTRLEASASPPTLVEKVKDFAVSSYIPGLLAFHPKSTSLLLQTELYKNNWIVLQDLASCFPAYLLDPPADTTVIDATSAPGNKTSHLSAIMHEKHLASSTSSSSASLSSPPPSASVSASTSASVSPSKSPGKVIAFERDPTRFKVLSSRLAAVGASNSSLRPPKHGNKDQQKTAFSSNAQGGGNGNVEPQRKDFLTTDPEEFGDVTHMLLDPSCSGSGIVNRLDWLKEDDDVEGDGDGDGDGENVALGGDSSARLGDSDVDGGGDEAKPLSKRQKRLAQLSAFQVLMIRHAFKYPCLVKVVYSTCSVNVEENEQVVTEALGSPEAKDRGWRLEPRCRVLPQWSGRGLPSSSSSVSSWTDEMADSMIRCTPGGNLESSSANTDASNGFFVAVFVRDSSSVSSSPAKPQASQHQSRKRSLFVSSNDEKDEHTHAAHGHSNDNNNNNNDNNDNDNDDRQEQTAKRSKKSQVNKKKKQRHKANVRARRAGP</sequence>
<feature type="binding site" evidence="1">
    <location>
        <position position="343"/>
    </location>
    <ligand>
        <name>S-adenosyl-L-methionine</name>
        <dbReference type="ChEBI" id="CHEBI:59789"/>
    </ligand>
</feature>
<feature type="domain" description="SAM-dependent MTase RsmB/NOP-type" evidence="3">
    <location>
        <begin position="174"/>
        <end position="601"/>
    </location>
</feature>
<evidence type="ECO:0000256" key="1">
    <source>
        <dbReference type="PROSITE-ProRule" id="PRU01023"/>
    </source>
</evidence>
<dbReference type="InterPro" id="IPR001678">
    <property type="entry name" value="MeTrfase_RsmB-F_NOP2_dom"/>
</dbReference>
<dbReference type="GO" id="GO:0008173">
    <property type="term" value="F:RNA methyltransferase activity"/>
    <property type="evidence" value="ECO:0007669"/>
    <property type="project" value="InterPro"/>
</dbReference>
<feature type="region of interest" description="Disordered" evidence="2">
    <location>
        <begin position="360"/>
        <end position="398"/>
    </location>
</feature>
<feature type="region of interest" description="Disordered" evidence="2">
    <location>
        <begin position="604"/>
        <end position="693"/>
    </location>
</feature>
<feature type="compositionally biased region" description="Low complexity" evidence="2">
    <location>
        <begin position="305"/>
        <end position="336"/>
    </location>
</feature>
<proteinExistence type="inferred from homology"/>
<feature type="compositionally biased region" description="Acidic residues" evidence="2">
    <location>
        <begin position="436"/>
        <end position="448"/>
    </location>
</feature>
<keyword evidence="1" id="KW-0949">S-adenosyl-L-methionine</keyword>
<dbReference type="InterPro" id="IPR023267">
    <property type="entry name" value="RCMT"/>
</dbReference>
<dbReference type="GO" id="GO:0003723">
    <property type="term" value="F:RNA binding"/>
    <property type="evidence" value="ECO:0007669"/>
    <property type="project" value="UniProtKB-UniRule"/>
</dbReference>
<keyword evidence="1" id="KW-0694">RNA-binding</keyword>
<dbReference type="InterPro" id="IPR049561">
    <property type="entry name" value="NSUN5_7_fdxn-like"/>
</dbReference>
<evidence type="ECO:0000256" key="2">
    <source>
        <dbReference type="SAM" id="MobiDB-lite"/>
    </source>
</evidence>
<keyword evidence="1 4" id="KW-0489">Methyltransferase</keyword>
<dbReference type="GO" id="GO:0070475">
    <property type="term" value="P:rRNA base methylation"/>
    <property type="evidence" value="ECO:0007669"/>
    <property type="project" value="TreeGrafter"/>
</dbReference>
<name>A0A317XI27_9BASI</name>
<organism evidence="4 5">
    <name type="scientific">Testicularia cyperi</name>
    <dbReference type="NCBI Taxonomy" id="1882483"/>
    <lineage>
        <taxon>Eukaryota</taxon>
        <taxon>Fungi</taxon>
        <taxon>Dikarya</taxon>
        <taxon>Basidiomycota</taxon>
        <taxon>Ustilaginomycotina</taxon>
        <taxon>Ustilaginomycetes</taxon>
        <taxon>Ustilaginales</taxon>
        <taxon>Anthracoideaceae</taxon>
        <taxon>Testicularia</taxon>
    </lineage>
</organism>
<dbReference type="EMBL" id="KZ819201">
    <property type="protein sequence ID" value="PWY97933.1"/>
    <property type="molecule type" value="Genomic_DNA"/>
</dbReference>
<gene>
    <name evidence="4" type="ORF">BCV70DRAFT_166067</name>
</gene>
<comment type="caution">
    <text evidence="1">Lacks conserved residue(s) required for the propagation of feature annotation.</text>
</comment>
<keyword evidence="5" id="KW-1185">Reference proteome</keyword>
<dbReference type="InterPro" id="IPR029063">
    <property type="entry name" value="SAM-dependent_MTases_sf"/>
</dbReference>
<feature type="compositionally biased region" description="Basic residues" evidence="2">
    <location>
        <begin position="667"/>
        <end position="693"/>
    </location>
</feature>
<reference evidence="4 5" key="1">
    <citation type="journal article" date="2018" name="Mol. Biol. Evol.">
        <title>Broad Genomic Sampling Reveals a Smut Pathogenic Ancestry of the Fungal Clade Ustilaginomycotina.</title>
        <authorList>
            <person name="Kijpornyongpan T."/>
            <person name="Mondo S.J."/>
            <person name="Barry K."/>
            <person name="Sandor L."/>
            <person name="Lee J."/>
            <person name="Lipzen A."/>
            <person name="Pangilinan J."/>
            <person name="LaButti K."/>
            <person name="Hainaut M."/>
            <person name="Henrissat B."/>
            <person name="Grigoriev I.V."/>
            <person name="Spatafora J.W."/>
            <person name="Aime M.C."/>
        </authorList>
    </citation>
    <scope>NUCLEOTIDE SEQUENCE [LARGE SCALE GENOMIC DNA]</scope>
    <source>
        <strain evidence="4 5">MCA 3645</strain>
    </source>
</reference>
<accession>A0A317XI27</accession>
<dbReference type="FunCoup" id="A0A317XI27">
    <property type="interactions" value="271"/>
</dbReference>
<protein>
    <submittedName>
        <fullName evidence="4">S-adenosyl-L-methionine-dependent methyltransferase</fullName>
    </submittedName>
</protein>
<evidence type="ECO:0000259" key="3">
    <source>
        <dbReference type="PROSITE" id="PS51686"/>
    </source>
</evidence>
<dbReference type="GO" id="GO:0005730">
    <property type="term" value="C:nucleolus"/>
    <property type="evidence" value="ECO:0007669"/>
    <property type="project" value="TreeGrafter"/>
</dbReference>
<dbReference type="SUPFAM" id="SSF53335">
    <property type="entry name" value="S-adenosyl-L-methionine-dependent methyltransferases"/>
    <property type="match status" value="1"/>
</dbReference>
<comment type="similarity">
    <text evidence="1">Belongs to the class I-like SAM-binding methyltransferase superfamily. RsmB/NOP family.</text>
</comment>
<dbReference type="Gene3D" id="3.30.70.1170">
    <property type="entry name" value="Sun protein, domain 3"/>
    <property type="match status" value="1"/>
</dbReference>
<feature type="compositionally biased region" description="Low complexity" evidence="2">
    <location>
        <begin position="644"/>
        <end position="653"/>
    </location>
</feature>
<feature type="compositionally biased region" description="Low complexity" evidence="2">
    <location>
        <begin position="604"/>
        <end position="617"/>
    </location>
</feature>
<evidence type="ECO:0000313" key="4">
    <source>
        <dbReference type="EMBL" id="PWY97933.1"/>
    </source>
</evidence>
<dbReference type="InParanoid" id="A0A317XI27"/>
<dbReference type="PANTHER" id="PTHR22807:SF4">
    <property type="entry name" value="28S RRNA (CYTOSINE-C(5))-METHYLTRANSFERASE"/>
    <property type="match status" value="1"/>
</dbReference>
<feature type="active site" description="Nucleophile" evidence="1">
    <location>
        <position position="511"/>
    </location>
</feature>
<dbReference type="Pfam" id="PF21148">
    <property type="entry name" value="NSUN5_fdxn-like"/>
    <property type="match status" value="1"/>
</dbReference>
<dbReference type="PROSITE" id="PS51686">
    <property type="entry name" value="SAM_MT_RSMB_NOP"/>
    <property type="match status" value="1"/>
</dbReference>
<dbReference type="Proteomes" id="UP000246740">
    <property type="component" value="Unassembled WGS sequence"/>
</dbReference>
<dbReference type="PANTHER" id="PTHR22807">
    <property type="entry name" value="NOP2 YEAST -RELATED NOL1/NOP2/FMU SUN DOMAIN-CONTAINING"/>
    <property type="match status" value="1"/>
</dbReference>